<dbReference type="Gene3D" id="2.40.160.10">
    <property type="entry name" value="Porin"/>
    <property type="match status" value="1"/>
</dbReference>
<reference evidence="2 3" key="1">
    <citation type="submission" date="2021-07" db="EMBL/GenBank/DDBJ databases">
        <title>Shewanella sp. nov, isolated from SCS.</title>
        <authorList>
            <person name="Cao W.R."/>
        </authorList>
    </citation>
    <scope>NUCLEOTIDE SEQUENCE [LARGE SCALE GENOMIC DNA]</scope>
    <source>
        <strain evidence="2 3">NR704-98</strain>
    </source>
</reference>
<sequence>MNIKSYIAKVWLARGWILSLSLTLSLAPIDSLHAGESEFDLTFSGFGTLGVVHNSNDALKFHSELTVKPANNTYSFNADSLLGLQLNARLPKRFDAVAQVVIKDRISSEAIDSLELLFLRYRPSRHWALRVGRTSSDLYMLSEYRNVGYAYLWARPVTEFYELSTSIAKIDGVDVSYVANFGDGVWENKLAYGQSHSVLSANANQFEIDLNNVVVFTSIFTQAPWLFRLAITDAEVDEVDFVTQDLVEGLRALPSQLWPDAASISNVLDGPKKGIQYYALGLQYDSDRWVVQSEFSLTESDWGIVPPYYSGYLSVGYRFDNLTFYSVASYLNNLDDPISFKPPQLPVQLLSPEVVSQINGLYQGSQFAVNAVRGEQRSYSLGVRWDLYPNTSLKFQWDHTKVDMAGNVLWTKPNSMPQLQDEKINLFSLNFSFIFSL</sequence>
<name>A0ABS7DYR7_9GAMM</name>
<keyword evidence="1" id="KW-0732">Signal</keyword>
<comment type="caution">
    <text evidence="2">The sequence shown here is derived from an EMBL/GenBank/DDBJ whole genome shotgun (WGS) entry which is preliminary data.</text>
</comment>
<evidence type="ECO:0000313" key="2">
    <source>
        <dbReference type="EMBL" id="MBW8182572.1"/>
    </source>
</evidence>
<keyword evidence="3" id="KW-1185">Reference proteome</keyword>
<evidence type="ECO:0008006" key="4">
    <source>
        <dbReference type="Google" id="ProtNLM"/>
    </source>
</evidence>
<feature type="signal peptide" evidence="1">
    <location>
        <begin position="1"/>
        <end position="34"/>
    </location>
</feature>
<protein>
    <recommendedName>
        <fullName evidence="4">Porin domain-containing protein</fullName>
    </recommendedName>
</protein>
<dbReference type="InterPro" id="IPR023614">
    <property type="entry name" value="Porin_dom_sf"/>
</dbReference>
<dbReference type="EMBL" id="JAHZST010000002">
    <property type="protein sequence ID" value="MBW8182572.1"/>
    <property type="molecule type" value="Genomic_DNA"/>
</dbReference>
<accession>A0ABS7DYR7</accession>
<feature type="chain" id="PRO_5047330864" description="Porin domain-containing protein" evidence="1">
    <location>
        <begin position="35"/>
        <end position="437"/>
    </location>
</feature>
<dbReference type="SUPFAM" id="SSF56935">
    <property type="entry name" value="Porins"/>
    <property type="match status" value="1"/>
</dbReference>
<evidence type="ECO:0000256" key="1">
    <source>
        <dbReference type="SAM" id="SignalP"/>
    </source>
</evidence>
<evidence type="ECO:0000313" key="3">
    <source>
        <dbReference type="Proteomes" id="UP001195963"/>
    </source>
</evidence>
<dbReference type="RefSeq" id="WP_220108267.1">
    <property type="nucleotide sequence ID" value="NZ_JAHZST010000002.1"/>
</dbReference>
<proteinExistence type="predicted"/>
<organism evidence="2 3">
    <name type="scientific">Shewanella nanhaiensis</name>
    <dbReference type="NCBI Taxonomy" id="2864872"/>
    <lineage>
        <taxon>Bacteria</taxon>
        <taxon>Pseudomonadati</taxon>
        <taxon>Pseudomonadota</taxon>
        <taxon>Gammaproteobacteria</taxon>
        <taxon>Alteromonadales</taxon>
        <taxon>Shewanellaceae</taxon>
        <taxon>Shewanella</taxon>
    </lineage>
</organism>
<dbReference type="Proteomes" id="UP001195963">
    <property type="component" value="Unassembled WGS sequence"/>
</dbReference>
<gene>
    <name evidence="2" type="ORF">K0625_02735</name>
</gene>